<sequence>MDSTEASYSSTPNIFSIVSTDTTVTAETRPPPLPPTSTSQAPSAAISDDGDLKQVLQALLQYLNRTESAAAPTAAPTPSSTSGSTAGGRPVTTRRPTRLSSLLQRLRGAGGADLRRQGLAGLTVGLPLGVALMAALGTSPALVAPLAAVIPGYVLAAFARARPTGSTPAATGEGTLRMMLRRFLAGQQLQLQQGRRRRRRELRWTAVAVAGA</sequence>
<protein>
    <submittedName>
        <fullName evidence="3">Uncharacterized protein</fullName>
    </submittedName>
</protein>
<feature type="transmembrane region" description="Helical" evidence="2">
    <location>
        <begin position="119"/>
        <end position="136"/>
    </location>
</feature>
<proteinExistence type="predicted"/>
<evidence type="ECO:0000256" key="2">
    <source>
        <dbReference type="SAM" id="Phobius"/>
    </source>
</evidence>
<accession>A0A6A4VEX5</accession>
<dbReference type="Proteomes" id="UP000440578">
    <property type="component" value="Unassembled WGS sequence"/>
</dbReference>
<feature type="compositionally biased region" description="Low complexity" evidence="1">
    <location>
        <begin position="36"/>
        <end position="47"/>
    </location>
</feature>
<feature type="transmembrane region" description="Helical" evidence="2">
    <location>
        <begin position="142"/>
        <end position="159"/>
    </location>
</feature>
<evidence type="ECO:0000256" key="1">
    <source>
        <dbReference type="SAM" id="MobiDB-lite"/>
    </source>
</evidence>
<gene>
    <name evidence="3" type="ORF">FJT64_011667</name>
</gene>
<keyword evidence="4" id="KW-1185">Reference proteome</keyword>
<feature type="region of interest" description="Disordered" evidence="1">
    <location>
        <begin position="69"/>
        <end position="99"/>
    </location>
</feature>
<dbReference type="EMBL" id="VIIS01001980">
    <property type="protein sequence ID" value="KAF0290114.1"/>
    <property type="molecule type" value="Genomic_DNA"/>
</dbReference>
<name>A0A6A4VEX5_AMPAM</name>
<reference evidence="3 4" key="1">
    <citation type="submission" date="2019-07" db="EMBL/GenBank/DDBJ databases">
        <title>Draft genome assembly of a fouling barnacle, Amphibalanus amphitrite (Darwin, 1854): The first reference genome for Thecostraca.</title>
        <authorList>
            <person name="Kim W."/>
        </authorList>
    </citation>
    <scope>NUCLEOTIDE SEQUENCE [LARGE SCALE GENOMIC DNA]</scope>
    <source>
        <strain evidence="3">SNU_AA5</strain>
        <tissue evidence="3">Soma without cirri and trophi</tissue>
    </source>
</reference>
<evidence type="ECO:0000313" key="3">
    <source>
        <dbReference type="EMBL" id="KAF0290114.1"/>
    </source>
</evidence>
<evidence type="ECO:0000313" key="4">
    <source>
        <dbReference type="Proteomes" id="UP000440578"/>
    </source>
</evidence>
<keyword evidence="2" id="KW-0812">Transmembrane</keyword>
<comment type="caution">
    <text evidence="3">The sequence shown here is derived from an EMBL/GenBank/DDBJ whole genome shotgun (WGS) entry which is preliminary data.</text>
</comment>
<dbReference type="AlphaFoldDB" id="A0A6A4VEX5"/>
<organism evidence="3 4">
    <name type="scientific">Amphibalanus amphitrite</name>
    <name type="common">Striped barnacle</name>
    <name type="synonym">Balanus amphitrite</name>
    <dbReference type="NCBI Taxonomy" id="1232801"/>
    <lineage>
        <taxon>Eukaryota</taxon>
        <taxon>Metazoa</taxon>
        <taxon>Ecdysozoa</taxon>
        <taxon>Arthropoda</taxon>
        <taxon>Crustacea</taxon>
        <taxon>Multicrustacea</taxon>
        <taxon>Cirripedia</taxon>
        <taxon>Thoracica</taxon>
        <taxon>Thoracicalcarea</taxon>
        <taxon>Balanomorpha</taxon>
        <taxon>Balanoidea</taxon>
        <taxon>Balanidae</taxon>
        <taxon>Amphibalaninae</taxon>
        <taxon>Amphibalanus</taxon>
    </lineage>
</organism>
<keyword evidence="2" id="KW-1133">Transmembrane helix</keyword>
<keyword evidence="2" id="KW-0472">Membrane</keyword>
<feature type="region of interest" description="Disordered" evidence="1">
    <location>
        <begin position="22"/>
        <end position="47"/>
    </location>
</feature>